<dbReference type="STRING" id="461836.A0A0L0DCR9"/>
<proteinExistence type="inferred from homology"/>
<dbReference type="RefSeq" id="XP_013757396.1">
    <property type="nucleotide sequence ID" value="XM_013901942.1"/>
</dbReference>
<dbReference type="Gene3D" id="3.40.50.1240">
    <property type="entry name" value="Phosphoglycerate mutase-like"/>
    <property type="match status" value="1"/>
</dbReference>
<dbReference type="PROSITE" id="PS00616">
    <property type="entry name" value="HIS_ACID_PHOSPHAT_1"/>
    <property type="match status" value="1"/>
</dbReference>
<dbReference type="PANTHER" id="PTHR11567">
    <property type="entry name" value="ACID PHOSPHATASE-RELATED"/>
    <property type="match status" value="1"/>
</dbReference>
<protein>
    <submittedName>
        <fullName evidence="5">Uncharacterized protein</fullName>
    </submittedName>
</protein>
<accession>A0A0L0DCR9</accession>
<dbReference type="EMBL" id="GL349458">
    <property type="protein sequence ID" value="KNC49916.1"/>
    <property type="molecule type" value="Genomic_DNA"/>
</dbReference>
<evidence type="ECO:0000256" key="1">
    <source>
        <dbReference type="ARBA" id="ARBA00005375"/>
    </source>
</evidence>
<dbReference type="InterPro" id="IPR033379">
    <property type="entry name" value="Acid_Pase_AS"/>
</dbReference>
<dbReference type="GO" id="GO:0016791">
    <property type="term" value="F:phosphatase activity"/>
    <property type="evidence" value="ECO:0007669"/>
    <property type="project" value="TreeGrafter"/>
</dbReference>
<organism evidence="5 6">
    <name type="scientific">Thecamonas trahens ATCC 50062</name>
    <dbReference type="NCBI Taxonomy" id="461836"/>
    <lineage>
        <taxon>Eukaryota</taxon>
        <taxon>Apusozoa</taxon>
        <taxon>Apusomonadida</taxon>
        <taxon>Apusomonadidae</taxon>
        <taxon>Thecamonas</taxon>
    </lineage>
</organism>
<dbReference type="InterPro" id="IPR029033">
    <property type="entry name" value="His_PPase_superfam"/>
</dbReference>
<dbReference type="GeneID" id="25565437"/>
<feature type="chain" id="PRO_5005537467" evidence="4">
    <location>
        <begin position="27"/>
        <end position="789"/>
    </location>
</feature>
<dbReference type="InterPro" id="IPR050645">
    <property type="entry name" value="Histidine_acid_phosphatase"/>
</dbReference>
<gene>
    <name evidence="5" type="ORF">AMSG_06219</name>
</gene>
<sequence length="789" mass="84054">MTPPVRHLVAALVVLVLVLAGAGIDAAGYDRAACEADKLAHPPGLPDVASGMRLVRLVTLTRHGDRTPGVPLFTSPPFNVSWSCPLVRVLADSPPVATPTAAVSFIPGRQALAGDCTTSWLTVRGAEQLRSLGAAIGAAWMDPAVPNSLAAEIAAARNRSGLVAYARSTDVARTLMSGLAFVDGLQAHSPAGDLGISSLHTIASGHDNLMPGPQCSRFGSVNRGALTATPASSFMAEPTIAAAVKTLDAVFNELNTSLPFTDPGYNWQYLMDNLQCKVCHNKTIPPAVSVALFDDIVRIASARWAFQINAPDAVKLAMGTLFFELAEMIGAQAADLDTTPVFTYLSAHDSTIAYMLAGLRAGLGGFDGVWPPYASNLHFLTYADPAHQLVVLPIYNGAILDVACAQRGDGPLPGACRINDFMALLNSSAVSFDEYPKFCRNPPSPPSPAPAPATGLAAQTQGGLIGGFLGGFTGLVAGALIMSLILRHRSPPSAATTPQEAVPEEEEIVPEEQAWVAELRAYEEQKKTAPFATGPVEVVTYAKMQEKQSSYNPLTQRYRAPSQELAARRMEQERRYAMEARSRAMARRYNILSNLSDDEQKGAQLGAVRPDIRRDGSSSPSFVGINAALVGKNRTTTNHTHYSYDIISGAKLPPNHDSLAPSIRGGHEKPVDVTEGLRTAKRRIELEAADRRFDIVTGREVAHGRASALQSVPVPDYARPAGRSPTHLPDRPGKRIINVMPTYNIINGKQYEPTPAQRRAAQRPSSRAGAPALASAYYVPGPASPAGRW</sequence>
<evidence type="ECO:0000313" key="5">
    <source>
        <dbReference type="EMBL" id="KNC49916.1"/>
    </source>
</evidence>
<dbReference type="InterPro" id="IPR000560">
    <property type="entry name" value="His_Pase_clade-2"/>
</dbReference>
<dbReference type="Proteomes" id="UP000054408">
    <property type="component" value="Unassembled WGS sequence"/>
</dbReference>
<keyword evidence="6" id="KW-1185">Reference proteome</keyword>
<feature type="compositionally biased region" description="Low complexity" evidence="3">
    <location>
        <begin position="753"/>
        <end position="772"/>
    </location>
</feature>
<dbReference type="AlphaFoldDB" id="A0A0L0DCR9"/>
<evidence type="ECO:0000256" key="4">
    <source>
        <dbReference type="SAM" id="SignalP"/>
    </source>
</evidence>
<feature type="signal peptide" evidence="4">
    <location>
        <begin position="1"/>
        <end position="26"/>
    </location>
</feature>
<reference evidence="5 6" key="1">
    <citation type="submission" date="2010-05" db="EMBL/GenBank/DDBJ databases">
        <title>The Genome Sequence of Thecamonas trahens ATCC 50062.</title>
        <authorList>
            <consortium name="The Broad Institute Genome Sequencing Platform"/>
            <person name="Russ C."/>
            <person name="Cuomo C."/>
            <person name="Shea T."/>
            <person name="Young S.K."/>
            <person name="Zeng Q."/>
            <person name="Koehrsen M."/>
            <person name="Haas B."/>
            <person name="Borodovsky M."/>
            <person name="Guigo R."/>
            <person name="Alvarado L."/>
            <person name="Berlin A."/>
            <person name="Bochicchio J."/>
            <person name="Borenstein D."/>
            <person name="Chapman S."/>
            <person name="Chen Z."/>
            <person name="Freedman E."/>
            <person name="Gellesch M."/>
            <person name="Goldberg J."/>
            <person name="Griggs A."/>
            <person name="Gujja S."/>
            <person name="Heilman E."/>
            <person name="Heiman D."/>
            <person name="Hepburn T."/>
            <person name="Howarth C."/>
            <person name="Jen D."/>
            <person name="Larson L."/>
            <person name="Mehta T."/>
            <person name="Park D."/>
            <person name="Pearson M."/>
            <person name="Roberts A."/>
            <person name="Saif S."/>
            <person name="Shenoy N."/>
            <person name="Sisk P."/>
            <person name="Stolte C."/>
            <person name="Sykes S."/>
            <person name="Thomson T."/>
            <person name="Walk T."/>
            <person name="White J."/>
            <person name="Yandava C."/>
            <person name="Burger G."/>
            <person name="Gray M.W."/>
            <person name="Holland P.W.H."/>
            <person name="King N."/>
            <person name="Lang F.B.F."/>
            <person name="Roger A.J."/>
            <person name="Ruiz-Trillo I."/>
            <person name="Lander E."/>
            <person name="Nusbaum C."/>
        </authorList>
    </citation>
    <scope>NUCLEOTIDE SEQUENCE [LARGE SCALE GENOMIC DNA]</scope>
    <source>
        <strain evidence="5 6">ATCC 50062</strain>
    </source>
</reference>
<dbReference type="Pfam" id="PF00328">
    <property type="entry name" value="His_Phos_2"/>
    <property type="match status" value="1"/>
</dbReference>
<dbReference type="PANTHER" id="PTHR11567:SF110">
    <property type="entry name" value="2-PHOSPHOXYLOSE PHOSPHATASE 1"/>
    <property type="match status" value="1"/>
</dbReference>
<keyword evidence="4" id="KW-0732">Signal</keyword>
<dbReference type="OrthoDB" id="10257284at2759"/>
<comment type="similarity">
    <text evidence="1">Belongs to the histidine acid phosphatase family.</text>
</comment>
<name>A0A0L0DCR9_THETB</name>
<dbReference type="SUPFAM" id="SSF53254">
    <property type="entry name" value="Phosphoglycerate mutase-like"/>
    <property type="match status" value="1"/>
</dbReference>
<evidence type="ECO:0000256" key="3">
    <source>
        <dbReference type="SAM" id="MobiDB-lite"/>
    </source>
</evidence>
<feature type="region of interest" description="Disordered" evidence="3">
    <location>
        <begin position="748"/>
        <end position="772"/>
    </location>
</feature>
<keyword evidence="2" id="KW-0378">Hydrolase</keyword>
<evidence type="ECO:0000256" key="2">
    <source>
        <dbReference type="ARBA" id="ARBA00022801"/>
    </source>
</evidence>
<evidence type="ECO:0000313" key="6">
    <source>
        <dbReference type="Proteomes" id="UP000054408"/>
    </source>
</evidence>